<dbReference type="RefSeq" id="WP_185002044.1">
    <property type="nucleotide sequence ID" value="NZ_BAAAUI010000016.1"/>
</dbReference>
<protein>
    <submittedName>
        <fullName evidence="1">Uncharacterized protein</fullName>
    </submittedName>
</protein>
<reference evidence="1 2" key="1">
    <citation type="submission" date="2020-08" db="EMBL/GenBank/DDBJ databases">
        <title>Sequencing the genomes of 1000 actinobacteria strains.</title>
        <authorList>
            <person name="Klenk H.-P."/>
        </authorList>
    </citation>
    <scope>NUCLEOTIDE SEQUENCE [LARGE SCALE GENOMIC DNA]</scope>
    <source>
        <strain evidence="1 2">DSM 44230</strain>
    </source>
</reference>
<dbReference type="Proteomes" id="UP000533598">
    <property type="component" value="Unassembled WGS sequence"/>
</dbReference>
<accession>A0A7W7CA87</accession>
<proteinExistence type="predicted"/>
<dbReference type="Pfam" id="PF19826">
    <property type="entry name" value="DUF6307"/>
    <property type="match status" value="1"/>
</dbReference>
<evidence type="ECO:0000313" key="1">
    <source>
        <dbReference type="EMBL" id="MBB4676186.1"/>
    </source>
</evidence>
<organism evidence="1 2">
    <name type="scientific">Crossiella cryophila</name>
    <dbReference type="NCBI Taxonomy" id="43355"/>
    <lineage>
        <taxon>Bacteria</taxon>
        <taxon>Bacillati</taxon>
        <taxon>Actinomycetota</taxon>
        <taxon>Actinomycetes</taxon>
        <taxon>Pseudonocardiales</taxon>
        <taxon>Pseudonocardiaceae</taxon>
        <taxon>Crossiella</taxon>
    </lineage>
</organism>
<name>A0A7W7CA87_9PSEU</name>
<dbReference type="AlphaFoldDB" id="A0A7W7CA87"/>
<evidence type="ECO:0000313" key="2">
    <source>
        <dbReference type="Proteomes" id="UP000533598"/>
    </source>
</evidence>
<dbReference type="EMBL" id="JACHMH010000001">
    <property type="protein sequence ID" value="MBB4676186.1"/>
    <property type="molecule type" value="Genomic_DNA"/>
</dbReference>
<sequence>MTATTSLYERRVELVKATLKQHSKMSDKAALELAEHVLYAMDHIAETVR</sequence>
<gene>
    <name evidence="1" type="ORF">HNR67_002304</name>
</gene>
<keyword evidence="2" id="KW-1185">Reference proteome</keyword>
<comment type="caution">
    <text evidence="1">The sequence shown here is derived from an EMBL/GenBank/DDBJ whole genome shotgun (WGS) entry which is preliminary data.</text>
</comment>
<dbReference type="InterPro" id="IPR046274">
    <property type="entry name" value="DUF6307"/>
</dbReference>